<sequence length="690" mass="79559">MKDLIDDLDEFDISSQKVLRSITKSNSIIQFQDLKKGIYGKGKDVFEEIRTNKSFDEISNEYALSTPLGKDSSFYKPTFEDYDSLSKDFYTDGINYELLAKDLKEKLGQTKNFLFEPEKYLLKDKNVYSGSSSIGIPVNSSIKDNKPFFYKKNNKEVQAIFELAKLNTRKNLLSNSYNFGIYFDNHRITYNLNFIYKDGEDKKFSDAQTDATESPYDFKLNDEYFAIKLYTTNEETFVEFLRVIKGNSAAEEMKNDIIRYYKSFFTRAKNNPDIIDALYENIPDFVLETLTDEMLWKDFVSLSEKNINTIGTNENLSVINLLKGIKNANWWYHQVNQTPEAVRKIFSKFNTQYIEELIISFSRIGLKNWTNKELEKAWKFDLDYENYKPSDGTNDPYIRYTGFAYYLEKEKKYRVGTALFSYDSPSVITPYNEKEIGNRIEQPFSPMKMVLQEGKTLYIPCFVAEYFTNKKISEEFWILLNNIASGLLPELGAGIARGTAILARIFNGRKIRTIEELIEFLEKIDQNVMAEDLEKLGIQVLFRGTTRSTNGDLFIGNMNSIEYGASTSTDPIRAVIFAIESSSKPGTKGVLQIYIPKNLKGLNLQAPNFRVSKELEVIVNTSPENLSNFAVKEIAVEDARKLVNEIYGLDIPKTITENSIPSSNMLLDDITKLTPKESEEFYKKIFKLKK</sequence>
<name>A0ABY3NKE7_ELIMR</name>
<gene>
    <name evidence="1" type="ORF">LX74_00867</name>
</gene>
<evidence type="ECO:0000313" key="2">
    <source>
        <dbReference type="Proteomes" id="UP000324513"/>
    </source>
</evidence>
<dbReference type="Proteomes" id="UP000324513">
    <property type="component" value="Unassembled WGS sequence"/>
</dbReference>
<keyword evidence="2" id="KW-1185">Reference proteome</keyword>
<dbReference type="EMBL" id="VNHK01000002">
    <property type="protein sequence ID" value="TYO93782.1"/>
    <property type="molecule type" value="Genomic_DNA"/>
</dbReference>
<evidence type="ECO:0000313" key="1">
    <source>
        <dbReference type="EMBL" id="TYO93782.1"/>
    </source>
</evidence>
<protein>
    <submittedName>
        <fullName evidence="1">Uncharacterized protein</fullName>
    </submittedName>
</protein>
<comment type="caution">
    <text evidence="1">The sequence shown here is derived from an EMBL/GenBank/DDBJ whole genome shotgun (WGS) entry which is preliminary data.</text>
</comment>
<organism evidence="1 2">
    <name type="scientific">Elizabethkingia miricola</name>
    <name type="common">Chryseobacterium miricola</name>
    <dbReference type="NCBI Taxonomy" id="172045"/>
    <lineage>
        <taxon>Bacteria</taxon>
        <taxon>Pseudomonadati</taxon>
        <taxon>Bacteroidota</taxon>
        <taxon>Flavobacteriia</taxon>
        <taxon>Flavobacteriales</taxon>
        <taxon>Weeksellaceae</taxon>
        <taxon>Elizabethkingia</taxon>
    </lineage>
</organism>
<reference evidence="1 2" key="1">
    <citation type="submission" date="2019-07" db="EMBL/GenBank/DDBJ databases">
        <title>Genomic Encyclopedia of Archaeal and Bacterial Type Strains, Phase II (KMG-II): from individual species to whole genera.</title>
        <authorList>
            <person name="Goeker M."/>
        </authorList>
    </citation>
    <scope>NUCLEOTIDE SEQUENCE [LARGE SCALE GENOMIC DNA]</scope>
    <source>
        <strain evidence="1 2">DSM 14571</strain>
    </source>
</reference>
<accession>A0ABY3NKE7</accession>
<dbReference type="RefSeq" id="WP_065083102.1">
    <property type="nucleotide sequence ID" value="NZ_FLSS01000013.1"/>
</dbReference>
<proteinExistence type="predicted"/>